<evidence type="ECO:0000256" key="2">
    <source>
        <dbReference type="SAM" id="MobiDB-lite"/>
    </source>
</evidence>
<comment type="caution">
    <text evidence="3">The sequence shown here is derived from an EMBL/GenBank/DDBJ whole genome shotgun (WGS) entry which is preliminary data.</text>
</comment>
<dbReference type="SUPFAM" id="SSF81901">
    <property type="entry name" value="HCP-like"/>
    <property type="match status" value="1"/>
</dbReference>
<dbReference type="SMART" id="SM00671">
    <property type="entry name" value="SEL1"/>
    <property type="match status" value="4"/>
</dbReference>
<accession>A0AAD4DCP9</accession>
<dbReference type="AlphaFoldDB" id="A0AAD4DCP9"/>
<evidence type="ECO:0000313" key="4">
    <source>
        <dbReference type="Proteomes" id="UP001194580"/>
    </source>
</evidence>
<comment type="similarity">
    <text evidence="1">Belongs to the sel-1 family.</text>
</comment>
<gene>
    <name evidence="3" type="ORF">BGZ95_009514</name>
</gene>
<evidence type="ECO:0000256" key="1">
    <source>
        <dbReference type="ARBA" id="ARBA00038101"/>
    </source>
</evidence>
<dbReference type="Proteomes" id="UP001194580">
    <property type="component" value="Unassembled WGS sequence"/>
</dbReference>
<organism evidence="3 4">
    <name type="scientific">Linnemannia exigua</name>
    <dbReference type="NCBI Taxonomy" id="604196"/>
    <lineage>
        <taxon>Eukaryota</taxon>
        <taxon>Fungi</taxon>
        <taxon>Fungi incertae sedis</taxon>
        <taxon>Mucoromycota</taxon>
        <taxon>Mortierellomycotina</taxon>
        <taxon>Mortierellomycetes</taxon>
        <taxon>Mortierellales</taxon>
        <taxon>Mortierellaceae</taxon>
        <taxon>Linnemannia</taxon>
    </lineage>
</organism>
<feature type="region of interest" description="Disordered" evidence="2">
    <location>
        <begin position="1"/>
        <end position="29"/>
    </location>
</feature>
<dbReference type="Gene3D" id="1.25.40.10">
    <property type="entry name" value="Tetratricopeptide repeat domain"/>
    <property type="match status" value="1"/>
</dbReference>
<feature type="region of interest" description="Disordered" evidence="2">
    <location>
        <begin position="105"/>
        <end position="166"/>
    </location>
</feature>
<dbReference type="EMBL" id="JAAAIL010000567">
    <property type="protein sequence ID" value="KAG0274731.1"/>
    <property type="molecule type" value="Genomic_DNA"/>
</dbReference>
<dbReference type="PANTHER" id="PTHR11102:SF160">
    <property type="entry name" value="ERAD-ASSOCIATED E3 UBIQUITIN-PROTEIN LIGASE COMPONENT HRD3"/>
    <property type="match status" value="1"/>
</dbReference>
<sequence length="343" mass="37116">MTVQDTHSNIQAVRRVNENEQPACSTTPADPLRIAAVPGATLDIVVRGRLGEKELSLESLQVALPGAHQRKNHNNADPPCNSSAVATARRNPAGGHVEAAWDNLTHIDNPDAGPVRRGPQAMQDSQGASDDNKDSNSNINTSAKELKVSSNRISLARSPQESTSATAQDITEVMINARLGDMHAQNALGEMYKDGRGVHQDYEAAMDWYLKAADQGHAGAQSNIGRLYRYGHGVPLNYVAAMEWFLKSVDQGDATAQYNVGSLYRNGHGVSQDYPTAIDWYLRAADQGHAQAQNILGFMQQHGQGTPQDYSSAMDWYLKAADQGNAVAQSNIGHLYRNGYGVP</sequence>
<feature type="region of interest" description="Disordered" evidence="2">
    <location>
        <begin position="67"/>
        <end position="93"/>
    </location>
</feature>
<proteinExistence type="inferred from homology"/>
<dbReference type="Pfam" id="PF08238">
    <property type="entry name" value="Sel1"/>
    <property type="match status" value="5"/>
</dbReference>
<name>A0AAD4DCP9_9FUNG</name>
<evidence type="ECO:0000313" key="3">
    <source>
        <dbReference type="EMBL" id="KAG0274731.1"/>
    </source>
</evidence>
<protein>
    <recommendedName>
        <fullName evidence="5">HCP-like protein</fullName>
    </recommendedName>
</protein>
<reference evidence="3" key="1">
    <citation type="journal article" date="2020" name="Fungal Divers.">
        <title>Resolving the Mortierellaceae phylogeny through synthesis of multi-gene phylogenetics and phylogenomics.</title>
        <authorList>
            <person name="Vandepol N."/>
            <person name="Liber J."/>
            <person name="Desiro A."/>
            <person name="Na H."/>
            <person name="Kennedy M."/>
            <person name="Barry K."/>
            <person name="Grigoriev I.V."/>
            <person name="Miller A.N."/>
            <person name="O'Donnell K."/>
            <person name="Stajich J.E."/>
            <person name="Bonito G."/>
        </authorList>
    </citation>
    <scope>NUCLEOTIDE SEQUENCE</scope>
    <source>
        <strain evidence="3">NRRL 28262</strain>
    </source>
</reference>
<keyword evidence="4" id="KW-1185">Reference proteome</keyword>
<dbReference type="InterPro" id="IPR011990">
    <property type="entry name" value="TPR-like_helical_dom_sf"/>
</dbReference>
<evidence type="ECO:0008006" key="5">
    <source>
        <dbReference type="Google" id="ProtNLM"/>
    </source>
</evidence>
<feature type="compositionally biased region" description="Polar residues" evidence="2">
    <location>
        <begin position="19"/>
        <end position="28"/>
    </location>
</feature>
<dbReference type="InterPro" id="IPR006597">
    <property type="entry name" value="Sel1-like"/>
</dbReference>
<feature type="compositionally biased region" description="Polar residues" evidence="2">
    <location>
        <begin position="1"/>
        <end position="11"/>
    </location>
</feature>
<dbReference type="PANTHER" id="PTHR11102">
    <property type="entry name" value="SEL-1-LIKE PROTEIN"/>
    <property type="match status" value="1"/>
</dbReference>
<feature type="compositionally biased region" description="Polar residues" evidence="2">
    <location>
        <begin position="139"/>
        <end position="166"/>
    </location>
</feature>
<dbReference type="InterPro" id="IPR050767">
    <property type="entry name" value="Sel1_AlgK"/>
</dbReference>